<dbReference type="GO" id="GO:0005680">
    <property type="term" value="C:anaphase-promoting complex"/>
    <property type="evidence" value="ECO:0007669"/>
    <property type="project" value="TreeGrafter"/>
</dbReference>
<dbReference type="GO" id="GO:0007091">
    <property type="term" value="P:metaphase/anaphase transition of mitotic cell cycle"/>
    <property type="evidence" value="ECO:0007669"/>
    <property type="project" value="TreeGrafter"/>
</dbReference>
<sequence>ECIMRERGARHMFQIIIDYPESRHGGVLDDLKRCVSVVGKRHLIIDNVRNEFNKRLLHPGVGTTEILAAFINAIRVLRYLDSTGVMMELACHNVKQFLARREDTIRVIVSNMNEHGVLELDELTQR</sequence>
<evidence type="ECO:0000259" key="1">
    <source>
        <dbReference type="Pfam" id="PF25773"/>
    </source>
</evidence>
<gene>
    <name evidence="2" type="ORF">JYZ213_LOCUS46943</name>
</gene>
<dbReference type="AlphaFoldDB" id="A0A815XT44"/>
<evidence type="ECO:0000313" key="3">
    <source>
        <dbReference type="Proteomes" id="UP000663845"/>
    </source>
</evidence>
<dbReference type="PANTHER" id="PTHR45957:SF1">
    <property type="entry name" value="ANAPHASE-PROMOTING COMPLEX SUBUNIT 2"/>
    <property type="match status" value="1"/>
</dbReference>
<dbReference type="Pfam" id="PF25773">
    <property type="entry name" value="TPR_ANAPC2"/>
    <property type="match status" value="1"/>
</dbReference>
<accession>A0A815XT44</accession>
<dbReference type="GO" id="GO:0070979">
    <property type="term" value="P:protein K11-linked ubiquitination"/>
    <property type="evidence" value="ECO:0007669"/>
    <property type="project" value="TreeGrafter"/>
</dbReference>
<dbReference type="PANTHER" id="PTHR45957">
    <property type="entry name" value="ANAPHASE-PROMOTING COMPLEX SUBUNIT 2"/>
    <property type="match status" value="1"/>
</dbReference>
<reference evidence="2" key="1">
    <citation type="submission" date="2021-02" db="EMBL/GenBank/DDBJ databases">
        <authorList>
            <person name="Nowell W R."/>
        </authorList>
    </citation>
    <scope>NUCLEOTIDE SEQUENCE</scope>
</reference>
<comment type="caution">
    <text evidence="2">The sequence shown here is derived from an EMBL/GenBank/DDBJ whole genome shotgun (WGS) entry which is preliminary data.</text>
</comment>
<feature type="non-terminal residue" evidence="2">
    <location>
        <position position="1"/>
    </location>
</feature>
<dbReference type="InterPro" id="IPR057975">
    <property type="entry name" value="TPR_ANAPC2"/>
</dbReference>
<dbReference type="EMBL" id="CAJNOG010006762">
    <property type="protein sequence ID" value="CAF1562159.1"/>
    <property type="molecule type" value="Genomic_DNA"/>
</dbReference>
<name>A0A815XT44_9BILA</name>
<organism evidence="2 3">
    <name type="scientific">Adineta steineri</name>
    <dbReference type="NCBI Taxonomy" id="433720"/>
    <lineage>
        <taxon>Eukaryota</taxon>
        <taxon>Metazoa</taxon>
        <taxon>Spiralia</taxon>
        <taxon>Gnathifera</taxon>
        <taxon>Rotifera</taxon>
        <taxon>Eurotatoria</taxon>
        <taxon>Bdelloidea</taxon>
        <taxon>Adinetida</taxon>
        <taxon>Adinetidae</taxon>
        <taxon>Adineta</taxon>
    </lineage>
</organism>
<evidence type="ECO:0000313" key="2">
    <source>
        <dbReference type="EMBL" id="CAF1562159.1"/>
    </source>
</evidence>
<proteinExistence type="predicted"/>
<dbReference type="Proteomes" id="UP000663845">
    <property type="component" value="Unassembled WGS sequence"/>
</dbReference>
<protein>
    <recommendedName>
        <fullName evidence="1">Anaphase-promoting complex subunit 2 TPR repeats domain-containing protein</fullName>
    </recommendedName>
</protein>
<feature type="domain" description="Anaphase-promoting complex subunit 2 TPR repeats" evidence="1">
    <location>
        <begin position="9"/>
        <end position="101"/>
    </location>
</feature>
<dbReference type="InterPro" id="IPR044554">
    <property type="entry name" value="ANAPC2"/>
</dbReference>